<dbReference type="AlphaFoldDB" id="A0A1Z4BY86"/>
<organism evidence="1 2">
    <name type="scientific">Methylovulum psychrotolerans</name>
    <dbReference type="NCBI Taxonomy" id="1704499"/>
    <lineage>
        <taxon>Bacteria</taxon>
        <taxon>Pseudomonadati</taxon>
        <taxon>Pseudomonadota</taxon>
        <taxon>Gammaproteobacteria</taxon>
        <taxon>Methylococcales</taxon>
        <taxon>Methylococcaceae</taxon>
        <taxon>Methylovulum</taxon>
    </lineage>
</organism>
<dbReference type="SUPFAM" id="SSF103196">
    <property type="entry name" value="Roadblock/LC7 domain"/>
    <property type="match status" value="1"/>
</dbReference>
<keyword evidence="2" id="KW-1185">Reference proteome</keyword>
<sequence>MSGDYSLTEGLYLYPTPAGAYYAVCSMETDKPRQFLRRLLLQPQTPALTLDNLQDLMNHDDPEKCFELLHHCQKLRWIQGVAEPIEYPIGSLESLLPQLLSKLSENGKVLLAEKQGFYLATHGFPHEVAEELSALSAEIATVHDRRAGLLANNMGLMSQAWSIVDVFGNSEVGFWPLFISNNRFVIAVYGIPHFNQPEFVSLVWALSIRYATKES</sequence>
<dbReference type="KEGG" id="mpsy:CEK71_09345"/>
<dbReference type="RefSeq" id="WP_088619140.1">
    <property type="nucleotide sequence ID" value="NZ_CP022129.1"/>
</dbReference>
<dbReference type="OrthoDB" id="5295752at2"/>
<gene>
    <name evidence="1" type="ORF">CEK71_09345</name>
</gene>
<accession>A0A1Z4BY86</accession>
<proteinExistence type="predicted"/>
<evidence type="ECO:0008006" key="3">
    <source>
        <dbReference type="Google" id="ProtNLM"/>
    </source>
</evidence>
<dbReference type="Proteomes" id="UP000197019">
    <property type="component" value="Chromosome"/>
</dbReference>
<reference evidence="1 2" key="1">
    <citation type="submission" date="2017-06" db="EMBL/GenBank/DDBJ databases">
        <title>Genome Sequencing of the methanotroph Methylovulum psychrotolerants str. HV10-M2 isolated from a high-altitude environment.</title>
        <authorList>
            <person name="Mateos-Rivera A."/>
        </authorList>
    </citation>
    <scope>NUCLEOTIDE SEQUENCE [LARGE SCALE GENOMIC DNA]</scope>
    <source>
        <strain evidence="1 2">HV10_M2</strain>
    </source>
</reference>
<name>A0A1Z4BY86_9GAMM</name>
<evidence type="ECO:0000313" key="2">
    <source>
        <dbReference type="Proteomes" id="UP000197019"/>
    </source>
</evidence>
<dbReference type="EMBL" id="CP022129">
    <property type="protein sequence ID" value="ASF46267.1"/>
    <property type="molecule type" value="Genomic_DNA"/>
</dbReference>
<evidence type="ECO:0000313" key="1">
    <source>
        <dbReference type="EMBL" id="ASF46267.1"/>
    </source>
</evidence>
<protein>
    <recommendedName>
        <fullName evidence="3">Roadblock/LAMTOR2 domain-containing protein</fullName>
    </recommendedName>
</protein>